<feature type="domain" description="Glycosyl hydrolase family 98 putative carbohydrate-binding module" evidence="1">
    <location>
        <begin position="216"/>
        <end position="355"/>
    </location>
</feature>
<keyword evidence="3" id="KW-1185">Reference proteome</keyword>
<dbReference type="SMART" id="SM00776">
    <property type="entry name" value="NPCBM"/>
    <property type="match status" value="1"/>
</dbReference>
<reference evidence="2" key="1">
    <citation type="submission" date="2022-10" db="EMBL/GenBank/DDBJ databases">
        <title>Luteolibacter sp. GHJ8, whole genome shotgun sequencing project.</title>
        <authorList>
            <person name="Zhao G."/>
            <person name="Shen L."/>
        </authorList>
    </citation>
    <scope>NUCLEOTIDE SEQUENCE</scope>
    <source>
        <strain evidence="2">GHJ8</strain>
    </source>
</reference>
<accession>A0ABT3G4A2</accession>
<dbReference type="RefSeq" id="WP_264514204.1">
    <property type="nucleotide sequence ID" value="NZ_JAPDDR010000006.1"/>
</dbReference>
<dbReference type="SUPFAM" id="SSF49785">
    <property type="entry name" value="Galactose-binding domain-like"/>
    <property type="match status" value="1"/>
</dbReference>
<dbReference type="InterPro" id="IPR013222">
    <property type="entry name" value="Glyco_hyd_98_carb-bd"/>
</dbReference>
<dbReference type="EMBL" id="JAPDDR010000006">
    <property type="protein sequence ID" value="MCW1914668.1"/>
    <property type="molecule type" value="Genomic_DNA"/>
</dbReference>
<dbReference type="Pfam" id="PF08305">
    <property type="entry name" value="NPCBM"/>
    <property type="match status" value="1"/>
</dbReference>
<evidence type="ECO:0000313" key="2">
    <source>
        <dbReference type="EMBL" id="MCW1914668.1"/>
    </source>
</evidence>
<dbReference type="InterPro" id="IPR038637">
    <property type="entry name" value="NPCBM_sf"/>
</dbReference>
<gene>
    <name evidence="2" type="ORF">OJ996_13860</name>
</gene>
<organism evidence="2 3">
    <name type="scientific">Luteolibacter rhizosphaerae</name>
    <dbReference type="NCBI Taxonomy" id="2989719"/>
    <lineage>
        <taxon>Bacteria</taxon>
        <taxon>Pseudomonadati</taxon>
        <taxon>Verrucomicrobiota</taxon>
        <taxon>Verrucomicrobiia</taxon>
        <taxon>Verrucomicrobiales</taxon>
        <taxon>Verrucomicrobiaceae</taxon>
        <taxon>Luteolibacter</taxon>
    </lineage>
</organism>
<dbReference type="Gene3D" id="2.60.120.1060">
    <property type="entry name" value="NPCBM/NEW2 domain"/>
    <property type="match status" value="1"/>
</dbReference>
<proteinExistence type="predicted"/>
<dbReference type="InterPro" id="IPR008979">
    <property type="entry name" value="Galactose-bd-like_sf"/>
</dbReference>
<dbReference type="Proteomes" id="UP001165653">
    <property type="component" value="Unassembled WGS sequence"/>
</dbReference>
<protein>
    <submittedName>
        <fullName evidence="2">NPCBM/NEW2 domain-containing protein</fullName>
    </submittedName>
</protein>
<comment type="caution">
    <text evidence="2">The sequence shown here is derived from an EMBL/GenBank/DDBJ whole genome shotgun (WGS) entry which is preliminary data.</text>
</comment>
<evidence type="ECO:0000313" key="3">
    <source>
        <dbReference type="Proteomes" id="UP001165653"/>
    </source>
</evidence>
<name>A0ABT3G4A2_9BACT</name>
<evidence type="ECO:0000259" key="1">
    <source>
        <dbReference type="SMART" id="SM00776"/>
    </source>
</evidence>
<sequence length="355" mass="36869">MGSGNRTYGEDLRGEGKGSFLTLAHGLKLASHPIFCGSVKGIDSPANAELHEVKVVNEGKSFTYSARVTANPPPYAVLGYMDPEGGGDYDATTCTAIPDKDGNFKLEAGALAAGKAGVFRVVVVQANGAASSFAGASTPFTYPYLVAKDGTVDLAATEARLLLLPLAKAAEKKDAAALAKEIARVKAANPSQAVLEAAKVLADPAADKPGASPAQATGDKCDLPTAAVKSAKVGWGRAVMNRLPDSDLLFSCGSRLFSRGIYAHANASHVWDVGGKWKTLSGHAGLPDGRDGGSCVFVVKADGKELWRSKKTEPGTLRSFEVSVEGAKEIELSVEDAGDGIGSDWGCWFEPVVTR</sequence>